<dbReference type="Proteomes" id="UP000010411">
    <property type="component" value="Unassembled WGS sequence"/>
</dbReference>
<accession>L1KW65</accession>
<gene>
    <name evidence="1" type="ORF">STRIP9103_04389</name>
</gene>
<dbReference type="EMBL" id="AEJC01000319">
    <property type="protein sequence ID" value="EKX65071.1"/>
    <property type="molecule type" value="Genomic_DNA"/>
</dbReference>
<comment type="caution">
    <text evidence="1">The sequence shown here is derived from an EMBL/GenBank/DDBJ whole genome shotgun (WGS) entry which is preliminary data.</text>
</comment>
<keyword evidence="2" id="KW-1185">Reference proteome</keyword>
<protein>
    <submittedName>
        <fullName evidence="1">Uncharacterized protein</fullName>
    </submittedName>
</protein>
<evidence type="ECO:0000313" key="1">
    <source>
        <dbReference type="EMBL" id="EKX65071.1"/>
    </source>
</evidence>
<name>L1KW65_9ACTN</name>
<reference evidence="1 2" key="1">
    <citation type="submission" date="2012-11" db="EMBL/GenBank/DDBJ databases">
        <authorList>
            <person name="Huguet-Tapia J.C."/>
            <person name="Durkin A.S."/>
            <person name="Pettis G.S."/>
            <person name="Badger J.H."/>
        </authorList>
    </citation>
    <scope>NUCLEOTIDE SEQUENCE [LARGE SCALE GENOMIC DNA]</scope>
    <source>
        <strain evidence="1 2">91-03</strain>
    </source>
</reference>
<sequence>MLLLEVRGLLLGLALGVPGVLLFTLEGVLVLAAAAEALGHDSELVAPP</sequence>
<organism evidence="1 2">
    <name type="scientific">Streptomyces ipomoeae 91-03</name>
    <dbReference type="NCBI Taxonomy" id="698759"/>
    <lineage>
        <taxon>Bacteria</taxon>
        <taxon>Bacillati</taxon>
        <taxon>Actinomycetota</taxon>
        <taxon>Actinomycetes</taxon>
        <taxon>Kitasatosporales</taxon>
        <taxon>Streptomycetaceae</taxon>
        <taxon>Streptomyces</taxon>
    </lineage>
</organism>
<dbReference type="AlphaFoldDB" id="L1KW65"/>
<evidence type="ECO:0000313" key="2">
    <source>
        <dbReference type="Proteomes" id="UP000010411"/>
    </source>
</evidence>
<proteinExistence type="predicted"/>